<dbReference type="AlphaFoldDB" id="A0A8K0WW53"/>
<accession>A0A8K0WW53</accession>
<name>A0A8K0WW53_9HYPO</name>
<evidence type="ECO:0000313" key="1">
    <source>
        <dbReference type="EMBL" id="KAH7327825.1"/>
    </source>
</evidence>
<dbReference type="CDD" id="cd18724">
    <property type="entry name" value="PIN_LabA-like"/>
    <property type="match status" value="1"/>
</dbReference>
<feature type="non-terminal residue" evidence="1">
    <location>
        <position position="1"/>
    </location>
</feature>
<keyword evidence="2" id="KW-1185">Reference proteome</keyword>
<dbReference type="Proteomes" id="UP000813444">
    <property type="component" value="Unassembled WGS sequence"/>
</dbReference>
<comment type="caution">
    <text evidence="1">The sequence shown here is derived from an EMBL/GenBank/DDBJ whole genome shotgun (WGS) entry which is preliminary data.</text>
</comment>
<dbReference type="EMBL" id="JAGPNK010000001">
    <property type="protein sequence ID" value="KAH7327825.1"/>
    <property type="molecule type" value="Genomic_DNA"/>
</dbReference>
<dbReference type="OrthoDB" id="5590473at2759"/>
<sequence>PRSKEQKHESLCEGLIPLRAQDRVVARQYPGAAGNGVHVFVDYSNISISFVDSLKARLKLDKGDRFLPIPDINLEFLTELMVRGRPIKVLNAGCSVHPHRPSPSFVNEFKALGYRADVRQRKLLEQATAPFIRPGGYSSDENHATAKPRYVEDLVDETLQTRIGESVMEYFQQPGTLIIATGDAKPAQYSDGFFVYAERALNMGWHVEVVSWKSSLSSMWKGTEFRAKWGDKFRLIELDPFLDDL</sequence>
<organism evidence="1 2">
    <name type="scientific">Stachybotrys elegans</name>
    <dbReference type="NCBI Taxonomy" id="80388"/>
    <lineage>
        <taxon>Eukaryota</taxon>
        <taxon>Fungi</taxon>
        <taxon>Dikarya</taxon>
        <taxon>Ascomycota</taxon>
        <taxon>Pezizomycotina</taxon>
        <taxon>Sordariomycetes</taxon>
        <taxon>Hypocreomycetidae</taxon>
        <taxon>Hypocreales</taxon>
        <taxon>Stachybotryaceae</taxon>
        <taxon>Stachybotrys</taxon>
    </lineage>
</organism>
<evidence type="ECO:0000313" key="2">
    <source>
        <dbReference type="Proteomes" id="UP000813444"/>
    </source>
</evidence>
<reference evidence="1" key="1">
    <citation type="journal article" date="2021" name="Nat. Commun.">
        <title>Genetic determinants of endophytism in the Arabidopsis root mycobiome.</title>
        <authorList>
            <person name="Mesny F."/>
            <person name="Miyauchi S."/>
            <person name="Thiergart T."/>
            <person name="Pickel B."/>
            <person name="Atanasova L."/>
            <person name="Karlsson M."/>
            <person name="Huettel B."/>
            <person name="Barry K.W."/>
            <person name="Haridas S."/>
            <person name="Chen C."/>
            <person name="Bauer D."/>
            <person name="Andreopoulos W."/>
            <person name="Pangilinan J."/>
            <person name="LaButti K."/>
            <person name="Riley R."/>
            <person name="Lipzen A."/>
            <person name="Clum A."/>
            <person name="Drula E."/>
            <person name="Henrissat B."/>
            <person name="Kohler A."/>
            <person name="Grigoriev I.V."/>
            <person name="Martin F.M."/>
            <person name="Hacquard S."/>
        </authorList>
    </citation>
    <scope>NUCLEOTIDE SEQUENCE</scope>
    <source>
        <strain evidence="1">MPI-CAGE-CH-0235</strain>
    </source>
</reference>
<dbReference type="Gene3D" id="3.40.50.1010">
    <property type="entry name" value="5'-nuclease"/>
    <property type="match status" value="1"/>
</dbReference>
<protein>
    <recommendedName>
        <fullName evidence="3">NYN domain-containing protein</fullName>
    </recommendedName>
</protein>
<gene>
    <name evidence="1" type="ORF">B0I35DRAFT_330328</name>
</gene>
<evidence type="ECO:0008006" key="3">
    <source>
        <dbReference type="Google" id="ProtNLM"/>
    </source>
</evidence>
<feature type="non-terminal residue" evidence="1">
    <location>
        <position position="245"/>
    </location>
</feature>
<proteinExistence type="predicted"/>